<keyword evidence="3 5" id="KW-1133">Transmembrane helix</keyword>
<dbReference type="AlphaFoldDB" id="A0A951U6W6"/>
<reference evidence="6" key="2">
    <citation type="journal article" date="2022" name="Microbiol. Resour. Announc.">
        <title>Metagenome Sequencing to Explore Phylogenomics of Terrestrial Cyanobacteria.</title>
        <authorList>
            <person name="Ward R.D."/>
            <person name="Stajich J.E."/>
            <person name="Johansen J.R."/>
            <person name="Huntemann M."/>
            <person name="Clum A."/>
            <person name="Foster B."/>
            <person name="Foster B."/>
            <person name="Roux S."/>
            <person name="Palaniappan K."/>
            <person name="Varghese N."/>
            <person name="Mukherjee S."/>
            <person name="Reddy T.B.K."/>
            <person name="Daum C."/>
            <person name="Copeland A."/>
            <person name="Chen I.A."/>
            <person name="Ivanova N.N."/>
            <person name="Kyrpides N.C."/>
            <person name="Shapiro N."/>
            <person name="Eloe-Fadrosh E.A."/>
            <person name="Pietrasiak N."/>
        </authorList>
    </citation>
    <scope>NUCLEOTIDE SEQUENCE</scope>
    <source>
        <strain evidence="6">GSE-TBD4-15B</strain>
    </source>
</reference>
<dbReference type="PANTHER" id="PTHR12668">
    <property type="entry name" value="TRANSMEMBRANE PROTEIN 14, 15"/>
    <property type="match status" value="1"/>
</dbReference>
<dbReference type="Gene3D" id="1.10.10.1740">
    <property type="entry name" value="Transmembrane protein 14-like"/>
    <property type="match status" value="1"/>
</dbReference>
<organism evidence="6 7">
    <name type="scientific">Pegethrix bostrychoides GSE-TBD4-15B</name>
    <dbReference type="NCBI Taxonomy" id="2839662"/>
    <lineage>
        <taxon>Bacteria</taxon>
        <taxon>Bacillati</taxon>
        <taxon>Cyanobacteriota</taxon>
        <taxon>Cyanophyceae</taxon>
        <taxon>Oculatellales</taxon>
        <taxon>Oculatellaceae</taxon>
        <taxon>Pegethrix</taxon>
    </lineage>
</organism>
<proteinExistence type="predicted"/>
<keyword evidence="2 5" id="KW-0812">Transmembrane</keyword>
<feature type="transmembrane region" description="Helical" evidence="5">
    <location>
        <begin position="53"/>
        <end position="74"/>
    </location>
</feature>
<evidence type="ECO:0000256" key="1">
    <source>
        <dbReference type="ARBA" id="ARBA00004370"/>
    </source>
</evidence>
<reference evidence="6" key="1">
    <citation type="submission" date="2021-05" db="EMBL/GenBank/DDBJ databases">
        <authorList>
            <person name="Pietrasiak N."/>
            <person name="Ward R."/>
            <person name="Stajich J.E."/>
            <person name="Kurbessoian T."/>
        </authorList>
    </citation>
    <scope>NUCLEOTIDE SEQUENCE</scope>
    <source>
        <strain evidence="6">GSE-TBD4-15B</strain>
    </source>
</reference>
<evidence type="ECO:0000256" key="2">
    <source>
        <dbReference type="ARBA" id="ARBA00022692"/>
    </source>
</evidence>
<dbReference type="InterPro" id="IPR044890">
    <property type="entry name" value="TMEM14_sf"/>
</dbReference>
<evidence type="ECO:0008006" key="8">
    <source>
        <dbReference type="Google" id="ProtNLM"/>
    </source>
</evidence>
<keyword evidence="4 5" id="KW-0472">Membrane</keyword>
<sequence>MITVAAVGYGILAVAGGILGYVKAGSQTSLISGLVSGILLIVAGIAHQQGTNWGLPLAVVVTVALISVFAVRYFKTRKFMPSGLMVLAGLLAIAGLSLR</sequence>
<evidence type="ECO:0000256" key="5">
    <source>
        <dbReference type="SAM" id="Phobius"/>
    </source>
</evidence>
<dbReference type="EMBL" id="JAHHHV010000072">
    <property type="protein sequence ID" value="MBW4466982.1"/>
    <property type="molecule type" value="Genomic_DNA"/>
</dbReference>
<dbReference type="Proteomes" id="UP000707356">
    <property type="component" value="Unassembled WGS sequence"/>
</dbReference>
<evidence type="ECO:0000256" key="4">
    <source>
        <dbReference type="ARBA" id="ARBA00023136"/>
    </source>
</evidence>
<name>A0A951U6W6_9CYAN</name>
<evidence type="ECO:0000313" key="7">
    <source>
        <dbReference type="Proteomes" id="UP000707356"/>
    </source>
</evidence>
<dbReference type="Pfam" id="PF03647">
    <property type="entry name" value="Tmemb_14"/>
    <property type="match status" value="1"/>
</dbReference>
<comment type="subcellular location">
    <subcellularLocation>
        <location evidence="1">Membrane</location>
    </subcellularLocation>
</comment>
<evidence type="ECO:0000313" key="6">
    <source>
        <dbReference type="EMBL" id="MBW4466982.1"/>
    </source>
</evidence>
<evidence type="ECO:0000256" key="3">
    <source>
        <dbReference type="ARBA" id="ARBA00022989"/>
    </source>
</evidence>
<feature type="transmembrane region" description="Helical" evidence="5">
    <location>
        <begin position="79"/>
        <end position="98"/>
    </location>
</feature>
<dbReference type="GO" id="GO:0016020">
    <property type="term" value="C:membrane"/>
    <property type="evidence" value="ECO:0007669"/>
    <property type="project" value="UniProtKB-SubCell"/>
</dbReference>
<dbReference type="PANTHER" id="PTHR12668:SF43">
    <property type="entry name" value="TRANSMEMBRANE PROTEIN 14 HOMOLOG"/>
    <property type="match status" value="1"/>
</dbReference>
<comment type="caution">
    <text evidence="6">The sequence shown here is derived from an EMBL/GenBank/DDBJ whole genome shotgun (WGS) entry which is preliminary data.</text>
</comment>
<gene>
    <name evidence="6" type="ORF">KME07_16280</name>
</gene>
<feature type="transmembrane region" description="Helical" evidence="5">
    <location>
        <begin position="6"/>
        <end position="22"/>
    </location>
</feature>
<dbReference type="InterPro" id="IPR005349">
    <property type="entry name" value="TMEM14"/>
</dbReference>
<accession>A0A951U6W6</accession>
<feature type="transmembrane region" description="Helical" evidence="5">
    <location>
        <begin position="29"/>
        <end position="47"/>
    </location>
</feature>
<protein>
    <recommendedName>
        <fullName evidence="8">Small integral membrane protein</fullName>
    </recommendedName>
</protein>